<evidence type="ECO:0000313" key="2">
    <source>
        <dbReference type="EMBL" id="KAK5100748.1"/>
    </source>
</evidence>
<gene>
    <name evidence="2" type="ORF">LTR24_000894</name>
</gene>
<comment type="caution">
    <text evidence="2">The sequence shown here is derived from an EMBL/GenBank/DDBJ whole genome shotgun (WGS) entry which is preliminary data.</text>
</comment>
<reference evidence="2 3" key="1">
    <citation type="submission" date="2023-08" db="EMBL/GenBank/DDBJ databases">
        <title>Black Yeasts Isolated from many extreme environments.</title>
        <authorList>
            <person name="Coleine C."/>
            <person name="Stajich J.E."/>
            <person name="Selbmann L."/>
        </authorList>
    </citation>
    <scope>NUCLEOTIDE SEQUENCE [LARGE SCALE GENOMIC DNA]</scope>
    <source>
        <strain evidence="2 3">CCFEE 5885</strain>
    </source>
</reference>
<sequence>MSSTDRPSQHSINEMQDKADAEAKQGDDVIQAKVEPDEADSEAIIAQDLGASSLAAAHLRIMRAAVQASVM</sequence>
<protein>
    <submittedName>
        <fullName evidence="2">Uncharacterized protein</fullName>
    </submittedName>
</protein>
<accession>A0ABR0KME3</accession>
<proteinExistence type="predicted"/>
<dbReference type="Proteomes" id="UP001345013">
    <property type="component" value="Unassembled WGS sequence"/>
</dbReference>
<feature type="compositionally biased region" description="Basic and acidic residues" evidence="1">
    <location>
        <begin position="15"/>
        <end position="27"/>
    </location>
</feature>
<name>A0ABR0KME3_9EURO</name>
<organism evidence="2 3">
    <name type="scientific">Lithohypha guttulata</name>
    <dbReference type="NCBI Taxonomy" id="1690604"/>
    <lineage>
        <taxon>Eukaryota</taxon>
        <taxon>Fungi</taxon>
        <taxon>Dikarya</taxon>
        <taxon>Ascomycota</taxon>
        <taxon>Pezizomycotina</taxon>
        <taxon>Eurotiomycetes</taxon>
        <taxon>Chaetothyriomycetidae</taxon>
        <taxon>Chaetothyriales</taxon>
        <taxon>Trichomeriaceae</taxon>
        <taxon>Lithohypha</taxon>
    </lineage>
</organism>
<feature type="region of interest" description="Disordered" evidence="1">
    <location>
        <begin position="1"/>
        <end position="38"/>
    </location>
</feature>
<keyword evidence="3" id="KW-1185">Reference proteome</keyword>
<feature type="compositionally biased region" description="Polar residues" evidence="1">
    <location>
        <begin position="1"/>
        <end position="14"/>
    </location>
</feature>
<dbReference type="EMBL" id="JAVRRG010000006">
    <property type="protein sequence ID" value="KAK5100748.1"/>
    <property type="molecule type" value="Genomic_DNA"/>
</dbReference>
<evidence type="ECO:0000256" key="1">
    <source>
        <dbReference type="SAM" id="MobiDB-lite"/>
    </source>
</evidence>
<evidence type="ECO:0000313" key="3">
    <source>
        <dbReference type="Proteomes" id="UP001345013"/>
    </source>
</evidence>